<dbReference type="PANTHER" id="PTHR33799">
    <property type="entry name" value="PTS PERMEASE-RELATED-RELATED"/>
    <property type="match status" value="1"/>
</dbReference>
<dbReference type="Proteomes" id="UP000886721">
    <property type="component" value="Unassembled WGS sequence"/>
</dbReference>
<accession>A0A9D1WUC7</accession>
<dbReference type="GO" id="GO:0016740">
    <property type="term" value="F:transferase activity"/>
    <property type="evidence" value="ECO:0007669"/>
    <property type="project" value="UniProtKB-KW"/>
</dbReference>
<gene>
    <name evidence="3" type="ORF">H9735_02465</name>
</gene>
<reference evidence="3" key="1">
    <citation type="journal article" date="2021" name="PeerJ">
        <title>Extensive microbial diversity within the chicken gut microbiome revealed by metagenomics and culture.</title>
        <authorList>
            <person name="Gilroy R."/>
            <person name="Ravi A."/>
            <person name="Getino M."/>
            <person name="Pursley I."/>
            <person name="Horton D.L."/>
            <person name="Alikhan N.F."/>
            <person name="Baker D."/>
            <person name="Gharbi K."/>
            <person name="Hall N."/>
            <person name="Watson M."/>
            <person name="Adriaenssens E.M."/>
            <person name="Foster-Nyarko E."/>
            <person name="Jarju S."/>
            <person name="Secka A."/>
            <person name="Antonio M."/>
            <person name="Oren A."/>
            <person name="Chaudhuri R.R."/>
            <person name="La Ragione R."/>
            <person name="Hildebrand F."/>
            <person name="Pallen M.J."/>
        </authorList>
    </citation>
    <scope>NUCLEOTIDE SEQUENCE</scope>
    <source>
        <strain evidence="3">CHK191-13928</strain>
    </source>
</reference>
<comment type="caution">
    <text evidence="3">The sequence shown here is derived from an EMBL/GenBank/DDBJ whole genome shotgun (WGS) entry which is preliminary data.</text>
</comment>
<evidence type="ECO:0000256" key="1">
    <source>
        <dbReference type="ARBA" id="ARBA00022679"/>
    </source>
</evidence>
<dbReference type="GO" id="GO:0009401">
    <property type="term" value="P:phosphoenolpyruvate-dependent sugar phosphotransferase system"/>
    <property type="evidence" value="ECO:0007669"/>
    <property type="project" value="InterPro"/>
</dbReference>
<dbReference type="InterPro" id="IPR051471">
    <property type="entry name" value="Bacterial_PTS_sugar_comp"/>
</dbReference>
<dbReference type="InterPro" id="IPR004701">
    <property type="entry name" value="PTS_EIIA_man-typ"/>
</dbReference>
<dbReference type="Pfam" id="PF03610">
    <property type="entry name" value="EIIA-man"/>
    <property type="match status" value="1"/>
</dbReference>
<name>A0A9D1WUC7_9FIRM</name>
<evidence type="ECO:0000259" key="2">
    <source>
        <dbReference type="PROSITE" id="PS51096"/>
    </source>
</evidence>
<evidence type="ECO:0000313" key="3">
    <source>
        <dbReference type="EMBL" id="HIX66975.1"/>
    </source>
</evidence>
<dbReference type="EMBL" id="DXEM01000007">
    <property type="protein sequence ID" value="HIX66975.1"/>
    <property type="molecule type" value="Genomic_DNA"/>
</dbReference>
<dbReference type="GO" id="GO:0016020">
    <property type="term" value="C:membrane"/>
    <property type="evidence" value="ECO:0007669"/>
    <property type="project" value="InterPro"/>
</dbReference>
<dbReference type="InterPro" id="IPR036662">
    <property type="entry name" value="PTS_EIIA_man-typ_sf"/>
</dbReference>
<reference evidence="3" key="2">
    <citation type="submission" date="2021-04" db="EMBL/GenBank/DDBJ databases">
        <authorList>
            <person name="Gilroy R."/>
        </authorList>
    </citation>
    <scope>NUCLEOTIDE SEQUENCE</scope>
    <source>
        <strain evidence="3">CHK191-13928</strain>
    </source>
</reference>
<sequence length="145" mass="15696">MKYLVLVSHGTFAQGLKSVMLMLAGEQAKEIIAVGLEDGMSAEEFAEKFADSIHHIEEGDEIILLGDLIGGSPLTNAIEQISNKGLLDQTVIFGGMNLAMALTATLMKDAVDTDMLRENLINEAKDAVKEFVAKPQNDDDDEDDI</sequence>
<dbReference type="PANTHER" id="PTHR33799:SF1">
    <property type="entry name" value="PTS SYSTEM MANNOSE-SPECIFIC EIIAB COMPONENT-RELATED"/>
    <property type="match status" value="1"/>
</dbReference>
<dbReference type="Gene3D" id="3.40.50.510">
    <property type="entry name" value="Phosphotransferase system, mannose-type IIA component"/>
    <property type="match status" value="1"/>
</dbReference>
<dbReference type="SUPFAM" id="SSF53062">
    <property type="entry name" value="PTS system fructose IIA component-like"/>
    <property type="match status" value="1"/>
</dbReference>
<keyword evidence="1" id="KW-0808">Transferase</keyword>
<organism evidence="3 4">
    <name type="scientific">Candidatus Anaerostipes excrementavium</name>
    <dbReference type="NCBI Taxonomy" id="2838463"/>
    <lineage>
        <taxon>Bacteria</taxon>
        <taxon>Bacillati</taxon>
        <taxon>Bacillota</taxon>
        <taxon>Clostridia</taxon>
        <taxon>Lachnospirales</taxon>
        <taxon>Lachnospiraceae</taxon>
        <taxon>Anaerostipes</taxon>
    </lineage>
</organism>
<evidence type="ECO:0000313" key="4">
    <source>
        <dbReference type="Proteomes" id="UP000886721"/>
    </source>
</evidence>
<protein>
    <submittedName>
        <fullName evidence="3">PTS fructose transporter subunit IIA</fullName>
    </submittedName>
</protein>
<dbReference type="PROSITE" id="PS51096">
    <property type="entry name" value="PTS_EIIA_TYPE_4"/>
    <property type="match status" value="1"/>
</dbReference>
<feature type="domain" description="PTS EIIA type-4" evidence="2">
    <location>
        <begin position="1"/>
        <end position="128"/>
    </location>
</feature>
<proteinExistence type="predicted"/>
<dbReference type="AlphaFoldDB" id="A0A9D1WUC7"/>